<keyword evidence="1 5" id="KW-0349">Heme</keyword>
<evidence type="ECO:0000256" key="4">
    <source>
        <dbReference type="ARBA" id="ARBA00023004"/>
    </source>
</evidence>
<dbReference type="GO" id="GO:0046872">
    <property type="term" value="F:metal ion binding"/>
    <property type="evidence" value="ECO:0007669"/>
    <property type="project" value="UniProtKB-KW"/>
</dbReference>
<dbReference type="SUPFAM" id="SSF46458">
    <property type="entry name" value="Globin-like"/>
    <property type="match status" value="1"/>
</dbReference>
<keyword evidence="2 5" id="KW-0561">Oxygen transport</keyword>
<dbReference type="Gene3D" id="2.160.20.80">
    <property type="entry name" value="E3 ubiquitin-protein ligase SopA"/>
    <property type="match status" value="1"/>
</dbReference>
<dbReference type="PANTHER" id="PTHR43396:SF3">
    <property type="entry name" value="FLAVOHEMOPROTEIN"/>
    <property type="match status" value="1"/>
</dbReference>
<dbReference type="SUPFAM" id="SSF141571">
    <property type="entry name" value="Pentapeptide repeat-like"/>
    <property type="match status" value="1"/>
</dbReference>
<evidence type="ECO:0000256" key="2">
    <source>
        <dbReference type="ARBA" id="ARBA00022621"/>
    </source>
</evidence>
<keyword evidence="3" id="KW-0479">Metal-binding</keyword>
<dbReference type="GO" id="GO:0008941">
    <property type="term" value="F:nitric oxide dioxygenase NAD(P)H activity"/>
    <property type="evidence" value="ECO:0007669"/>
    <property type="project" value="TreeGrafter"/>
</dbReference>
<dbReference type="GO" id="GO:0046210">
    <property type="term" value="P:nitric oxide catabolic process"/>
    <property type="evidence" value="ECO:0007669"/>
    <property type="project" value="TreeGrafter"/>
</dbReference>
<reference evidence="7 8" key="1">
    <citation type="journal article" date="2012" name="Science">
        <title>Ecological populations of bacteria act as socially cohesive units of antibiotic production and resistance.</title>
        <authorList>
            <person name="Cordero O.X."/>
            <person name="Wildschutte H."/>
            <person name="Kirkup B."/>
            <person name="Proehl S."/>
            <person name="Ngo L."/>
            <person name="Hussain F."/>
            <person name="Le Roux F."/>
            <person name="Mincer T."/>
            <person name="Polz M.F."/>
        </authorList>
    </citation>
    <scope>NUCLEOTIDE SEQUENCE [LARGE SCALE GENOMIC DNA]</scope>
    <source>
        <strain evidence="7 8">FF-454</strain>
    </source>
</reference>
<dbReference type="InterPro" id="IPR012292">
    <property type="entry name" value="Globin/Proto"/>
</dbReference>
<dbReference type="GO" id="GO:0005344">
    <property type="term" value="F:oxygen carrier activity"/>
    <property type="evidence" value="ECO:0007669"/>
    <property type="project" value="UniProtKB-KW"/>
</dbReference>
<dbReference type="Gene3D" id="1.10.490.10">
    <property type="entry name" value="Globins"/>
    <property type="match status" value="1"/>
</dbReference>
<accession>A0A1E5CAR8</accession>
<evidence type="ECO:0000313" key="7">
    <source>
        <dbReference type="EMBL" id="OEE62569.1"/>
    </source>
</evidence>
<keyword evidence="4" id="KW-0408">Iron</keyword>
<name>A0A1E5CAR8_9GAMM</name>
<dbReference type="GO" id="GO:0071500">
    <property type="term" value="P:cellular response to nitrosative stress"/>
    <property type="evidence" value="ECO:0007669"/>
    <property type="project" value="TreeGrafter"/>
</dbReference>
<dbReference type="EMBL" id="AJWN02000035">
    <property type="protein sequence ID" value="OEE62569.1"/>
    <property type="molecule type" value="Genomic_DNA"/>
</dbReference>
<dbReference type="InterPro" id="IPR009050">
    <property type="entry name" value="Globin-like_sf"/>
</dbReference>
<evidence type="ECO:0000256" key="3">
    <source>
        <dbReference type="ARBA" id="ARBA00022723"/>
    </source>
</evidence>
<gene>
    <name evidence="7" type="ORF">A1OK_07125</name>
</gene>
<dbReference type="PROSITE" id="PS01033">
    <property type="entry name" value="GLOBIN"/>
    <property type="match status" value="1"/>
</dbReference>
<dbReference type="AlphaFoldDB" id="A0A1E5CAR8"/>
<evidence type="ECO:0000313" key="8">
    <source>
        <dbReference type="Proteomes" id="UP000095039"/>
    </source>
</evidence>
<dbReference type="Pfam" id="PF00805">
    <property type="entry name" value="Pentapeptide"/>
    <property type="match status" value="2"/>
</dbReference>
<dbReference type="RefSeq" id="WP_016961538.1">
    <property type="nucleotide sequence ID" value="NZ_AJWN02000035.1"/>
</dbReference>
<dbReference type="InterPro" id="IPR001646">
    <property type="entry name" value="5peptide_repeat"/>
</dbReference>
<dbReference type="InterPro" id="IPR000971">
    <property type="entry name" value="Globin"/>
</dbReference>
<sequence>MDTVELVEESFAKLPDGKRFAELFYQKISEHSPHLMPLFANTSMTKMADKLLAALTAMVAALHDPEKLQNMLGALGQRHLSYGVLESHYSIVGQTLLQTFEEELGEEWTDDYAAAWSEVYSNAAKIMQEGAAKAKAQNQSTTKTTKKPVKTSALAWLYSLPVPKLLVLWLALSVVVLEIAAIYGVPSWTRLLSACSLVLLILTMLRGNNDAEKAGILECWKTIDSSHGVKTSRARQIAMERLNEKKCAMNRLDLAEVGLMSMSLDGADLSESNLSEADLTESSLAGANFTKARLDKALLVSVYAPKVDMSFVTLAKANLSSSNLEKGSFLFCNMKGANLSGANLKGANLTGVLMDKNTYLSGADLRGAIIDKSMLDQAYTIGMIKPDGNVVTEV</sequence>
<dbReference type="Pfam" id="PF00042">
    <property type="entry name" value="Globin"/>
    <property type="match status" value="1"/>
</dbReference>
<dbReference type="GO" id="GO:0071949">
    <property type="term" value="F:FAD binding"/>
    <property type="evidence" value="ECO:0007669"/>
    <property type="project" value="TreeGrafter"/>
</dbReference>
<keyword evidence="8" id="KW-1185">Reference proteome</keyword>
<keyword evidence="5" id="KW-0813">Transport</keyword>
<organism evidence="7 8">
    <name type="scientific">Enterovibrio norvegicus FF-454</name>
    <dbReference type="NCBI Taxonomy" id="1185651"/>
    <lineage>
        <taxon>Bacteria</taxon>
        <taxon>Pseudomonadati</taxon>
        <taxon>Pseudomonadota</taxon>
        <taxon>Gammaproteobacteria</taxon>
        <taxon>Vibrionales</taxon>
        <taxon>Vibrionaceae</taxon>
        <taxon>Enterovibrio</taxon>
    </lineage>
</organism>
<evidence type="ECO:0000259" key="6">
    <source>
        <dbReference type="PROSITE" id="PS01033"/>
    </source>
</evidence>
<comment type="caution">
    <text evidence="7">The sequence shown here is derived from an EMBL/GenBank/DDBJ whole genome shotgun (WGS) entry which is preliminary data.</text>
</comment>
<feature type="domain" description="Globin" evidence="6">
    <location>
        <begin position="1"/>
        <end position="132"/>
    </location>
</feature>
<evidence type="ECO:0000256" key="1">
    <source>
        <dbReference type="ARBA" id="ARBA00022617"/>
    </source>
</evidence>
<protein>
    <recommendedName>
        <fullName evidence="6">Globin domain-containing protein</fullName>
    </recommendedName>
</protein>
<dbReference type="GO" id="GO:0020037">
    <property type="term" value="F:heme binding"/>
    <property type="evidence" value="ECO:0007669"/>
    <property type="project" value="InterPro"/>
</dbReference>
<comment type="similarity">
    <text evidence="5">Belongs to the globin family.</text>
</comment>
<dbReference type="Proteomes" id="UP000095039">
    <property type="component" value="Unassembled WGS sequence"/>
</dbReference>
<evidence type="ECO:0000256" key="5">
    <source>
        <dbReference type="RuleBase" id="RU000356"/>
    </source>
</evidence>
<dbReference type="PANTHER" id="PTHR43396">
    <property type="entry name" value="FLAVOHEMOPROTEIN"/>
    <property type="match status" value="1"/>
</dbReference>
<dbReference type="GO" id="GO:0019825">
    <property type="term" value="F:oxygen binding"/>
    <property type="evidence" value="ECO:0007669"/>
    <property type="project" value="InterPro"/>
</dbReference>
<proteinExistence type="inferred from homology"/>